<feature type="region of interest" description="Disordered" evidence="1">
    <location>
        <begin position="116"/>
        <end position="180"/>
    </location>
</feature>
<evidence type="ECO:0000313" key="2">
    <source>
        <dbReference type="EMBL" id="GAX77690.1"/>
    </source>
</evidence>
<organism evidence="2 3">
    <name type="scientific">Chlamydomonas eustigma</name>
    <dbReference type="NCBI Taxonomy" id="1157962"/>
    <lineage>
        <taxon>Eukaryota</taxon>
        <taxon>Viridiplantae</taxon>
        <taxon>Chlorophyta</taxon>
        <taxon>core chlorophytes</taxon>
        <taxon>Chlorophyceae</taxon>
        <taxon>CS clade</taxon>
        <taxon>Chlamydomonadales</taxon>
        <taxon>Chlamydomonadaceae</taxon>
        <taxon>Chlamydomonas</taxon>
    </lineage>
</organism>
<dbReference type="OrthoDB" id="549480at2759"/>
<name>A0A250X4K6_9CHLO</name>
<proteinExistence type="predicted"/>
<accession>A0A250X4K6</accession>
<evidence type="ECO:0000256" key="1">
    <source>
        <dbReference type="SAM" id="MobiDB-lite"/>
    </source>
</evidence>
<feature type="compositionally biased region" description="Low complexity" evidence="1">
    <location>
        <begin position="142"/>
        <end position="166"/>
    </location>
</feature>
<protein>
    <submittedName>
        <fullName evidence="2">Uncharacterized protein</fullName>
    </submittedName>
</protein>
<feature type="compositionally biased region" description="Polar residues" evidence="1">
    <location>
        <begin position="411"/>
        <end position="421"/>
    </location>
</feature>
<feature type="region of interest" description="Disordered" evidence="1">
    <location>
        <begin position="403"/>
        <end position="476"/>
    </location>
</feature>
<sequence length="539" mass="57820">MNVAIACRFCNSTLADWKASLTPDTLKPEVERVQPIMVVYFEGEIHRIPVKQGRDGLLEFTDRIRELFRLPEDVDISLTFGCKEPMSGQHLKLEGIGAFDAAVHCASVAAAERQQKIRSTGGASEGGSMEEDEALPTEHNGSGRSVSLGGAVVSGRSGSSSGSHASMPAGTGHHLQQQSHALLRQDQHLPSNGVSSRTAPFHIPGNITSDTTIFNPFMQRQHIPSPTAPMSYPPYQAHPQLAQPTSLMQPMQDEEHFMLQQHLQQIGQSMYNPASMQPYPLSYNMQPQHPPTQLHAYPVATARPPPLTYPADWKQLPTPSRGQAEELFHTTQSPNGASALENPGTPFVNLTGHASALRHLQSPTSSHYTSPTVSHVSSLVSTPASLPSSSSLQLGTAFSSSDMCAGEGLQPTDSEGSSVQTVPHLGSSLSPDHGGRSLSSLGSRRARRSPSRIAEASTTYVDPASPTHAQVGSGDSIAVGSLTGRLKYGLKALSRKLVRSLPFVRAVDGVQSTYSQEHGHGGSTPSYTYQPQRIVFLNN</sequence>
<keyword evidence="3" id="KW-1185">Reference proteome</keyword>
<dbReference type="EMBL" id="BEGY01000026">
    <property type="protein sequence ID" value="GAX77690.1"/>
    <property type="molecule type" value="Genomic_DNA"/>
</dbReference>
<comment type="caution">
    <text evidence="2">The sequence shown here is derived from an EMBL/GenBank/DDBJ whole genome shotgun (WGS) entry which is preliminary data.</text>
</comment>
<dbReference type="AlphaFoldDB" id="A0A250X4K6"/>
<evidence type="ECO:0000313" key="3">
    <source>
        <dbReference type="Proteomes" id="UP000232323"/>
    </source>
</evidence>
<reference evidence="2 3" key="1">
    <citation type="submission" date="2017-08" db="EMBL/GenBank/DDBJ databases">
        <title>Acidophilic green algal genome provides insights into adaptation to an acidic environment.</title>
        <authorList>
            <person name="Hirooka S."/>
            <person name="Hirose Y."/>
            <person name="Kanesaki Y."/>
            <person name="Higuchi S."/>
            <person name="Fujiwara T."/>
            <person name="Onuma R."/>
            <person name="Era A."/>
            <person name="Ohbayashi R."/>
            <person name="Uzuka A."/>
            <person name="Nozaki H."/>
            <person name="Yoshikawa H."/>
            <person name="Miyagishima S.Y."/>
        </authorList>
    </citation>
    <scope>NUCLEOTIDE SEQUENCE [LARGE SCALE GENOMIC DNA]</scope>
    <source>
        <strain evidence="2 3">NIES-2499</strain>
    </source>
</reference>
<dbReference type="Proteomes" id="UP000232323">
    <property type="component" value="Unassembled WGS sequence"/>
</dbReference>
<gene>
    <name evidence="2" type="ORF">CEUSTIGMA_g5133.t1</name>
</gene>